<dbReference type="EMBL" id="AP018203">
    <property type="protein sequence ID" value="BAY54637.1"/>
    <property type="molecule type" value="Genomic_DNA"/>
</dbReference>
<dbReference type="PANTHER" id="PTHR47893">
    <property type="entry name" value="REGULATORY PROTEIN PCHR"/>
    <property type="match status" value="1"/>
</dbReference>
<dbReference type="InterPro" id="IPR018060">
    <property type="entry name" value="HTH_AraC"/>
</dbReference>
<dbReference type="Gene3D" id="1.10.10.60">
    <property type="entry name" value="Homeodomain-like"/>
    <property type="match status" value="2"/>
</dbReference>
<evidence type="ECO:0000313" key="5">
    <source>
        <dbReference type="EMBL" id="BAY54637.1"/>
    </source>
</evidence>
<reference evidence="5 6" key="1">
    <citation type="submission" date="2017-06" db="EMBL/GenBank/DDBJ databases">
        <title>Genome sequencing of cyanobaciteial culture collection at National Institute for Environmental Studies (NIES).</title>
        <authorList>
            <person name="Hirose Y."/>
            <person name="Shimura Y."/>
            <person name="Fujisawa T."/>
            <person name="Nakamura Y."/>
            <person name="Kawachi M."/>
        </authorList>
    </citation>
    <scope>NUCLEOTIDE SEQUENCE [LARGE SCALE GENOMIC DNA]</scope>
    <source>
        <strain evidence="5 6">NIES-2135</strain>
    </source>
</reference>
<proteinExistence type="predicted"/>
<keyword evidence="6" id="KW-1185">Reference proteome</keyword>
<dbReference type="GO" id="GO:0043565">
    <property type="term" value="F:sequence-specific DNA binding"/>
    <property type="evidence" value="ECO:0007669"/>
    <property type="project" value="InterPro"/>
</dbReference>
<protein>
    <submittedName>
        <fullName evidence="5">AraC family transcriptional regulator</fullName>
    </submittedName>
</protein>
<sequence length="335" mass="38125">MTVTLSQQDYWELICPEISQTDDLEASQSREIDRTWQYCSAVGEGYYREIQVRDGVELAIAEDCFHEDLRIITCDREHPLELNYTLIGTAASNSDCANAGQYLFCGSGMAPGEVLDIQAKQRNLKVIIHIDPSVFCQRMSGLPKQTPDEIRNWLRPIEQPYYSQISRTTAAMQSTLQQILQCPFQGLTQQMYLEGKVWELIALHLAQTVEISPERETKLLKSADIEQIHYAKELLIARLENPPSLIELARLVGINDCKLKVGFRQVFGTTVFGYLQDYRMERSRQLLESGDLSITEAAKAVGLSNRSHFAIAFRKKFGVNPRDYRQSIMNRCSAS</sequence>
<dbReference type="Proteomes" id="UP000217895">
    <property type="component" value="Chromosome"/>
</dbReference>
<evidence type="ECO:0000256" key="3">
    <source>
        <dbReference type="ARBA" id="ARBA00023163"/>
    </source>
</evidence>
<keyword evidence="2" id="KW-0238">DNA-binding</keyword>
<dbReference type="InterPro" id="IPR020449">
    <property type="entry name" value="Tscrpt_reg_AraC-type_HTH"/>
</dbReference>
<dbReference type="GO" id="GO:0003700">
    <property type="term" value="F:DNA-binding transcription factor activity"/>
    <property type="evidence" value="ECO:0007669"/>
    <property type="project" value="InterPro"/>
</dbReference>
<evidence type="ECO:0000256" key="2">
    <source>
        <dbReference type="ARBA" id="ARBA00023125"/>
    </source>
</evidence>
<gene>
    <name evidence="5" type="ORF">NIES2135_14550</name>
</gene>
<dbReference type="PANTHER" id="PTHR47893:SF1">
    <property type="entry name" value="REGULATORY PROTEIN PCHR"/>
    <property type="match status" value="1"/>
</dbReference>
<keyword evidence="1" id="KW-0805">Transcription regulation</keyword>
<feature type="domain" description="HTH araC/xylS-type" evidence="4">
    <location>
        <begin position="229"/>
        <end position="327"/>
    </location>
</feature>
<dbReference type="SMART" id="SM00342">
    <property type="entry name" value="HTH_ARAC"/>
    <property type="match status" value="1"/>
</dbReference>
<evidence type="ECO:0000259" key="4">
    <source>
        <dbReference type="PROSITE" id="PS01124"/>
    </source>
</evidence>
<evidence type="ECO:0000313" key="6">
    <source>
        <dbReference type="Proteomes" id="UP000217895"/>
    </source>
</evidence>
<dbReference type="InterPro" id="IPR009057">
    <property type="entry name" value="Homeodomain-like_sf"/>
</dbReference>
<dbReference type="SUPFAM" id="SSF46689">
    <property type="entry name" value="Homeodomain-like"/>
    <property type="match status" value="2"/>
</dbReference>
<accession>A0A1Z4JDU8</accession>
<dbReference type="Pfam" id="PF12833">
    <property type="entry name" value="HTH_18"/>
    <property type="match status" value="1"/>
</dbReference>
<name>A0A1Z4JDU8_LEPBY</name>
<dbReference type="InterPro" id="IPR053142">
    <property type="entry name" value="PchR_regulatory_protein"/>
</dbReference>
<dbReference type="PROSITE" id="PS01124">
    <property type="entry name" value="HTH_ARAC_FAMILY_2"/>
    <property type="match status" value="1"/>
</dbReference>
<dbReference type="PRINTS" id="PR00032">
    <property type="entry name" value="HTHARAC"/>
</dbReference>
<dbReference type="AlphaFoldDB" id="A0A1Z4JDU8"/>
<organism evidence="5 6">
    <name type="scientific">Leptolyngbya boryana NIES-2135</name>
    <dbReference type="NCBI Taxonomy" id="1973484"/>
    <lineage>
        <taxon>Bacteria</taxon>
        <taxon>Bacillati</taxon>
        <taxon>Cyanobacteriota</taxon>
        <taxon>Cyanophyceae</taxon>
        <taxon>Leptolyngbyales</taxon>
        <taxon>Leptolyngbyaceae</taxon>
        <taxon>Leptolyngbya group</taxon>
        <taxon>Leptolyngbya</taxon>
    </lineage>
</organism>
<evidence type="ECO:0000256" key="1">
    <source>
        <dbReference type="ARBA" id="ARBA00023015"/>
    </source>
</evidence>
<keyword evidence="3" id="KW-0804">Transcription</keyword>